<proteinExistence type="predicted"/>
<feature type="chain" id="PRO_5046931346" description="RNase H type-1 domain-containing protein" evidence="1">
    <location>
        <begin position="18"/>
        <end position="169"/>
    </location>
</feature>
<name>A0ABR0QAK5_GOSAR</name>
<keyword evidence="3" id="KW-1185">Reference proteome</keyword>
<organism evidence="2 3">
    <name type="scientific">Gossypium arboreum</name>
    <name type="common">Tree cotton</name>
    <name type="synonym">Gossypium nanking</name>
    <dbReference type="NCBI Taxonomy" id="29729"/>
    <lineage>
        <taxon>Eukaryota</taxon>
        <taxon>Viridiplantae</taxon>
        <taxon>Streptophyta</taxon>
        <taxon>Embryophyta</taxon>
        <taxon>Tracheophyta</taxon>
        <taxon>Spermatophyta</taxon>
        <taxon>Magnoliopsida</taxon>
        <taxon>eudicotyledons</taxon>
        <taxon>Gunneridae</taxon>
        <taxon>Pentapetalae</taxon>
        <taxon>rosids</taxon>
        <taxon>malvids</taxon>
        <taxon>Malvales</taxon>
        <taxon>Malvaceae</taxon>
        <taxon>Malvoideae</taxon>
        <taxon>Gossypium</taxon>
    </lineage>
</organism>
<keyword evidence="1" id="KW-0732">Signal</keyword>
<protein>
    <recommendedName>
        <fullName evidence="4">RNase H type-1 domain-containing protein</fullName>
    </recommendedName>
</protein>
<sequence length="169" mass="19083">MVIIKTIFLTIFPTIWARIVSQGKQQTFFNYDLEIWLYMNQIEKDLLLKVGAQWNVLSGDVCWCVWKNRNAFVFNSTLTSSELVLKQSIAYAKHIIQSILPKPVQQGGVQQLVHWEGPPPGWAKLNIDGGVDIGTRLGPVGWLLHDKHGNQILGYCLNDGVLDVLQAKL</sequence>
<evidence type="ECO:0000256" key="1">
    <source>
        <dbReference type="SAM" id="SignalP"/>
    </source>
</evidence>
<feature type="signal peptide" evidence="1">
    <location>
        <begin position="1"/>
        <end position="17"/>
    </location>
</feature>
<dbReference type="Proteomes" id="UP001358586">
    <property type="component" value="Chromosome 4"/>
</dbReference>
<evidence type="ECO:0000313" key="2">
    <source>
        <dbReference type="EMBL" id="KAK5836028.1"/>
    </source>
</evidence>
<evidence type="ECO:0008006" key="4">
    <source>
        <dbReference type="Google" id="ProtNLM"/>
    </source>
</evidence>
<dbReference type="EMBL" id="JARKNE010000004">
    <property type="protein sequence ID" value="KAK5836028.1"/>
    <property type="molecule type" value="Genomic_DNA"/>
</dbReference>
<reference evidence="2 3" key="1">
    <citation type="submission" date="2023-03" db="EMBL/GenBank/DDBJ databases">
        <title>WGS of Gossypium arboreum.</title>
        <authorList>
            <person name="Yu D."/>
        </authorList>
    </citation>
    <scope>NUCLEOTIDE SEQUENCE [LARGE SCALE GENOMIC DNA]</scope>
    <source>
        <tissue evidence="2">Leaf</tissue>
    </source>
</reference>
<comment type="caution">
    <text evidence="2">The sequence shown here is derived from an EMBL/GenBank/DDBJ whole genome shotgun (WGS) entry which is preliminary data.</text>
</comment>
<evidence type="ECO:0000313" key="3">
    <source>
        <dbReference type="Proteomes" id="UP001358586"/>
    </source>
</evidence>
<gene>
    <name evidence="2" type="ORF">PVK06_011767</name>
</gene>
<accession>A0ABR0QAK5</accession>